<dbReference type="Proteomes" id="UP000198393">
    <property type="component" value="Unassembled WGS sequence"/>
</dbReference>
<evidence type="ECO:0000313" key="3">
    <source>
        <dbReference type="Proteomes" id="UP000198393"/>
    </source>
</evidence>
<dbReference type="PROSITE" id="PS51257">
    <property type="entry name" value="PROKAR_LIPOPROTEIN"/>
    <property type="match status" value="1"/>
</dbReference>
<sequence>MRTIQIILIISLFFGCSNSKDENIHNEIVEKVSSDLFRYRLDSLKKYSSEEFILEKEGRVYNYNDGFYTIEEGLSNYKKMETQFDSIQYVDDGVGGSIKVMYTLSNWIMECFGNQKLLRIDTYYLLDKEIVKIEQSVLNREIVDSVSISNQRNFFSWAQSKGLDDLYLDDGTLDQDNFFSYLRKYCDQKNEESAFID</sequence>
<proteinExistence type="predicted"/>
<dbReference type="EMBL" id="FZPD01000002">
    <property type="protein sequence ID" value="SNS69467.1"/>
    <property type="molecule type" value="Genomic_DNA"/>
</dbReference>
<organism evidence="2 3">
    <name type="scientific">Ekhidna lutea</name>
    <dbReference type="NCBI Taxonomy" id="447679"/>
    <lineage>
        <taxon>Bacteria</taxon>
        <taxon>Pseudomonadati</taxon>
        <taxon>Bacteroidota</taxon>
        <taxon>Cytophagia</taxon>
        <taxon>Cytophagales</taxon>
        <taxon>Reichenbachiellaceae</taxon>
        <taxon>Ekhidna</taxon>
    </lineage>
</organism>
<reference evidence="2 3" key="1">
    <citation type="submission" date="2017-06" db="EMBL/GenBank/DDBJ databases">
        <authorList>
            <person name="Kim H.J."/>
            <person name="Triplett B.A."/>
        </authorList>
    </citation>
    <scope>NUCLEOTIDE SEQUENCE [LARGE SCALE GENOMIC DNA]</scope>
    <source>
        <strain evidence="2 3">DSM 19307</strain>
    </source>
</reference>
<protein>
    <recommendedName>
        <fullName evidence="1">BRCT domain-containing protein</fullName>
    </recommendedName>
</protein>
<name>A0A239GJX2_EKHLU</name>
<dbReference type="RefSeq" id="WP_089355658.1">
    <property type="nucleotide sequence ID" value="NZ_FZPD01000002.1"/>
</dbReference>
<evidence type="ECO:0000313" key="2">
    <source>
        <dbReference type="EMBL" id="SNS69467.1"/>
    </source>
</evidence>
<keyword evidence="3" id="KW-1185">Reference proteome</keyword>
<feature type="domain" description="BRCT" evidence="1">
    <location>
        <begin position="106"/>
        <end position="125"/>
    </location>
</feature>
<dbReference type="PROSITE" id="PS50172">
    <property type="entry name" value="BRCT"/>
    <property type="match status" value="1"/>
</dbReference>
<evidence type="ECO:0000259" key="1">
    <source>
        <dbReference type="PROSITE" id="PS50172"/>
    </source>
</evidence>
<gene>
    <name evidence="2" type="ORF">SAMN05421640_0883</name>
</gene>
<dbReference type="OrthoDB" id="7342920at2"/>
<dbReference type="AlphaFoldDB" id="A0A239GJX2"/>
<dbReference type="InterPro" id="IPR001357">
    <property type="entry name" value="BRCT_dom"/>
</dbReference>
<accession>A0A239GJX2</accession>